<gene>
    <name evidence="1" type="ORF">KIL84_004873</name>
</gene>
<keyword evidence="2" id="KW-1185">Reference proteome</keyword>
<proteinExistence type="predicted"/>
<dbReference type="AlphaFoldDB" id="A0A9D3XPX0"/>
<dbReference type="EMBL" id="JAHDVG010000466">
    <property type="protein sequence ID" value="KAH1183381.1"/>
    <property type="molecule type" value="Genomic_DNA"/>
</dbReference>
<sequence length="104" mass="12263">MLCGKKSPELTNMEVFMVSVLKKLESNGVMRGRQDTLQNQEVKVIRSCYFSFTDLIAKDLNFYEKEVHVGMKIFPFFNQLYLFYVKHVKRNNPSENGRRGWCLC</sequence>
<comment type="caution">
    <text evidence="1">The sequence shown here is derived from an EMBL/GenBank/DDBJ whole genome shotgun (WGS) entry which is preliminary data.</text>
</comment>
<organism evidence="1 2">
    <name type="scientific">Mauremys mutica</name>
    <name type="common">yellowpond turtle</name>
    <dbReference type="NCBI Taxonomy" id="74926"/>
    <lineage>
        <taxon>Eukaryota</taxon>
        <taxon>Metazoa</taxon>
        <taxon>Chordata</taxon>
        <taxon>Craniata</taxon>
        <taxon>Vertebrata</taxon>
        <taxon>Euteleostomi</taxon>
        <taxon>Archelosauria</taxon>
        <taxon>Testudinata</taxon>
        <taxon>Testudines</taxon>
        <taxon>Cryptodira</taxon>
        <taxon>Durocryptodira</taxon>
        <taxon>Testudinoidea</taxon>
        <taxon>Geoemydidae</taxon>
        <taxon>Geoemydinae</taxon>
        <taxon>Mauremys</taxon>
    </lineage>
</organism>
<name>A0A9D3XPX0_9SAUR</name>
<evidence type="ECO:0000313" key="1">
    <source>
        <dbReference type="EMBL" id="KAH1183381.1"/>
    </source>
</evidence>
<dbReference type="Proteomes" id="UP000827986">
    <property type="component" value="Unassembled WGS sequence"/>
</dbReference>
<accession>A0A9D3XPX0</accession>
<evidence type="ECO:0000313" key="2">
    <source>
        <dbReference type="Proteomes" id="UP000827986"/>
    </source>
</evidence>
<reference evidence="1" key="1">
    <citation type="submission" date="2021-09" db="EMBL/GenBank/DDBJ databases">
        <title>The genome of Mauremys mutica provides insights into the evolution of semi-aquatic lifestyle.</title>
        <authorList>
            <person name="Gong S."/>
            <person name="Gao Y."/>
        </authorList>
    </citation>
    <scope>NUCLEOTIDE SEQUENCE</scope>
    <source>
        <strain evidence="1">MM-2020</strain>
        <tissue evidence="1">Muscle</tissue>
    </source>
</reference>
<protein>
    <submittedName>
        <fullName evidence="1">Uncharacterized protein</fullName>
    </submittedName>
</protein>